<evidence type="ECO:0000313" key="2">
    <source>
        <dbReference type="EMBL" id="EDO16777.1"/>
    </source>
</evidence>
<dbReference type="RefSeq" id="XP_001644635.1">
    <property type="nucleotide sequence ID" value="XM_001644585.1"/>
</dbReference>
<organism evidence="3">
    <name type="scientific">Vanderwaltozyma polyspora (strain ATCC 22028 / DSM 70294 / BCRC 21397 / CBS 2163 / NBRC 10782 / NRRL Y-8283 / UCD 57-17)</name>
    <name type="common">Kluyveromyces polysporus</name>
    <dbReference type="NCBI Taxonomy" id="436907"/>
    <lineage>
        <taxon>Eukaryota</taxon>
        <taxon>Fungi</taxon>
        <taxon>Dikarya</taxon>
        <taxon>Ascomycota</taxon>
        <taxon>Saccharomycotina</taxon>
        <taxon>Saccharomycetes</taxon>
        <taxon>Saccharomycetales</taxon>
        <taxon>Saccharomycetaceae</taxon>
        <taxon>Vanderwaltozyma</taxon>
    </lineage>
</organism>
<feature type="region of interest" description="Disordered" evidence="1">
    <location>
        <begin position="252"/>
        <end position="271"/>
    </location>
</feature>
<name>A7TLT5_VANPO</name>
<dbReference type="Proteomes" id="UP000000267">
    <property type="component" value="Unassembled WGS sequence"/>
</dbReference>
<accession>A7TLT5</accession>
<dbReference type="EMBL" id="DS480417">
    <property type="protein sequence ID" value="EDO16777.1"/>
    <property type="molecule type" value="Genomic_DNA"/>
</dbReference>
<dbReference type="GeneID" id="5544936"/>
<reference evidence="2 3" key="1">
    <citation type="journal article" date="2007" name="Proc. Natl. Acad. Sci. U.S.A.">
        <title>Independent sorting-out of thousands of duplicated gene pairs in two yeast species descended from a whole-genome duplication.</title>
        <authorList>
            <person name="Scannell D.R."/>
            <person name="Frank A.C."/>
            <person name="Conant G.C."/>
            <person name="Byrne K.P."/>
            <person name="Woolfit M."/>
            <person name="Wolfe K.H."/>
        </authorList>
    </citation>
    <scope>NUCLEOTIDE SEQUENCE [LARGE SCALE GENOMIC DNA]</scope>
    <source>
        <strain evidence="3">ATCC 22028 / DSM 70294 / BCRC 21397 / CBS 2163 / NBRC 10782 / NRRL Y-8283 / UCD 57-17</strain>
    </source>
</reference>
<feature type="compositionally biased region" description="Polar residues" evidence="1">
    <location>
        <begin position="252"/>
        <end position="261"/>
    </location>
</feature>
<proteinExistence type="predicted"/>
<dbReference type="InParanoid" id="A7TLT5"/>
<dbReference type="HOGENOM" id="CLU_977267_0_0_1"/>
<sequence length="285" mass="32456">MNLNDSNSDDGKVGTSPELQNDSLVHEEDDSSVISEIDMFDKGLGYDKVKTKDDNEIFGCNIFEKDETIKFFEFPDQIKKRKAKINEIYKDENEISGSIENRTFNGTSKSMLDKFRYSVGNTKITRFNKLVRNDETNDDKNKQICDNKVRKPLGFTDPNIRSRTFPTLDVKTKYRSISNNSRDRTTQTLKSNLKNGISLTRSNSTTRVTTISGLDATVKSRKPESLTRSFSKEYRGEDLSITDTIVKKTDANISNSKGNENNSHDLRPSSRPISLLSQFIYKQNP</sequence>
<feature type="region of interest" description="Disordered" evidence="1">
    <location>
        <begin position="1"/>
        <end position="30"/>
    </location>
</feature>
<dbReference type="AlphaFoldDB" id="A7TLT5"/>
<protein>
    <submittedName>
        <fullName evidence="2">Uncharacterized protein</fullName>
    </submittedName>
</protein>
<evidence type="ECO:0000256" key="1">
    <source>
        <dbReference type="SAM" id="MobiDB-lite"/>
    </source>
</evidence>
<evidence type="ECO:0000313" key="3">
    <source>
        <dbReference type="Proteomes" id="UP000000267"/>
    </source>
</evidence>
<keyword evidence="3" id="KW-1185">Reference proteome</keyword>
<dbReference type="KEGG" id="vpo:Kpol_526p30"/>
<gene>
    <name evidence="2" type="ORF">Kpol_526p30</name>
</gene>